<dbReference type="SUPFAM" id="SSF51445">
    <property type="entry name" value="(Trans)glycosidases"/>
    <property type="match status" value="2"/>
</dbReference>
<evidence type="ECO:0000256" key="6">
    <source>
        <dbReference type="ARBA" id="ARBA00009000"/>
    </source>
</evidence>
<dbReference type="UniPathway" id="UPA00164"/>
<evidence type="ECO:0000256" key="8">
    <source>
        <dbReference type="ARBA" id="ARBA00022676"/>
    </source>
</evidence>
<comment type="subunit">
    <text evidence="12">Monomer.</text>
</comment>
<evidence type="ECO:0000256" key="11">
    <source>
        <dbReference type="ARBA" id="ARBA00023277"/>
    </source>
</evidence>
<dbReference type="SUPFAM" id="SSF51011">
    <property type="entry name" value="Glycosyl hydrolase domain"/>
    <property type="match status" value="1"/>
</dbReference>
<dbReference type="GO" id="GO:0004134">
    <property type="term" value="F:4-alpha-glucanotransferase activity"/>
    <property type="evidence" value="ECO:0007669"/>
    <property type="project" value="UniProtKB-EC"/>
</dbReference>
<dbReference type="InterPro" id="IPR004193">
    <property type="entry name" value="Glyco_hydro_13_N"/>
</dbReference>
<keyword evidence="10 12" id="KW-0320">Glycogen biosynthesis</keyword>
<evidence type="ECO:0000256" key="4">
    <source>
        <dbReference type="ARBA" id="ARBA00004964"/>
    </source>
</evidence>
<dbReference type="GO" id="GO:0043169">
    <property type="term" value="F:cation binding"/>
    <property type="evidence" value="ECO:0007669"/>
    <property type="project" value="InterPro"/>
</dbReference>
<reference evidence="16 17" key="1">
    <citation type="submission" date="2018-06" db="EMBL/GenBank/DDBJ databases">
        <authorList>
            <consortium name="Pathogen Informatics"/>
            <person name="Doyle S."/>
        </authorList>
    </citation>
    <scope>NUCLEOTIDE SEQUENCE [LARGE SCALE GENOMIC DNA]</scope>
    <source>
        <strain evidence="16 17">NCTC10283</strain>
    </source>
</reference>
<proteinExistence type="inferred from homology"/>
<dbReference type="HAMAP" id="MF_00685">
    <property type="entry name" value="GlgB"/>
    <property type="match status" value="1"/>
</dbReference>
<dbReference type="InterPro" id="IPR013780">
    <property type="entry name" value="Glyco_hydro_b"/>
</dbReference>
<evidence type="ECO:0000256" key="2">
    <source>
        <dbReference type="ARBA" id="ARBA00000826"/>
    </source>
</evidence>
<dbReference type="EC" id="2.4.1.18" evidence="12"/>
<comment type="similarity">
    <text evidence="6 12">Belongs to the glycosyl hydrolase 13 family. GlgB subfamily.</text>
</comment>
<dbReference type="InterPro" id="IPR006407">
    <property type="entry name" value="GlgB"/>
</dbReference>
<dbReference type="InterPro" id="IPR006048">
    <property type="entry name" value="A-amylase/branching_C"/>
</dbReference>
<dbReference type="GO" id="GO:0003844">
    <property type="term" value="F:1,4-alpha-glucan branching enzyme activity"/>
    <property type="evidence" value="ECO:0007669"/>
    <property type="project" value="UniProtKB-UniRule"/>
</dbReference>
<dbReference type="InterPro" id="IPR054169">
    <property type="entry name" value="GlgB_N"/>
</dbReference>
<dbReference type="InterPro" id="IPR017853">
    <property type="entry name" value="GH"/>
</dbReference>
<keyword evidence="8 12" id="KW-0328">Glycosyltransferase</keyword>
<feature type="region of interest" description="Disordered" evidence="14">
    <location>
        <begin position="1410"/>
        <end position="1436"/>
    </location>
</feature>
<dbReference type="CDD" id="cd11322">
    <property type="entry name" value="AmyAc_Glg_BE"/>
    <property type="match status" value="1"/>
</dbReference>
<sequence length="1436" mass="162731">MHENLISLAQQAGIEPAYFDIYGNHHAATPEVLQTLLLNLQTVPFAGQYDSIQVLTVGNVGEIAFPETFLHADRAELTDELGAAHPIQLPEDGGIALPNTGLSCGYYTLTLFKENQQYKIFIIVAPAQAYQAEHRPHTGLTIQLYALKSAQNWGVGDFSDLAELMKLAGSLKVDFIGINPLHALYTSRPDFCSPYSPSSRVWLNPMYLSVPQVAQFLHSTKFTNYLAQHSGSLNDLRAAEQIDYAHVWQTKVSALRYLFQEFEFGKDPLAAQQRQQFAEFIVQKGNELRGFALFETLDNHFANPDELGWLGWDTAYQHPDSAEVQEFSAKNEQEIRFHMWLQWLCAVQLEAVNAAAAEAGVRLGLYGDLSVGVAQGSADTWLKREQYCLDLSIGAPPDPFSPIGQNWQLPPYNPQIMQQNACAEFIKIIRENMKLYGVLRIDHVMALNRLWLILGRDELAANGAYVHYPQEALFAIIALESHRNQCLVIGEDLGTVPNETRELLNRYQILSYKVLYFNQNMRDYPRQAIAVISTHDVAPLAGWWAGTDLHAMFALGTLPDETHFQAACAQREQDKSSLIQLLKQKQCLPHDFRQPEMLSAELWSAIHQFGATTPAQLYALQLENLLGMTENFNFPSVAKGNWARKYPLAVAELAENHQIIQQFHFIHEVRMSTKRSYPELDQRERDTIHALFFAEHGDVFSYLGRHAVEGVGEVVRALLPTAAAVDVLDRASGKVLANMEKIDERGLWAAVLPENCPDYAFAIQHHGADTFVRQEDAYRFGSFLGEMDNWLLGEGSHLRPYETLGARLIEMDGVKGGHFAVWAPNAQRVSVIGEFNDWNGCVHVMRHHRDTGVWEMFVPDVKFNALYKFEIRDVHGNVRVKSDPYAFAAELRPTTASVLRGLPEKVPASAFREKANAIDAPIAIYEVHLGSWKRQPESHDWLTYEQLAVELIDYVKEMGFTHIELLPISEYPFDGSWGYQATGLYAPTSRFGSPQELQALIQAAHTAGISVILDWVVGHFPTDEHGLAKFDGTALYEHEDPREGFHQDWNTLIYNFGRREVKNFLTGNALYWVEHFGFDGLRVDAVASMIYRDYSRKDGEWIPNQYGGRDNFEAIDFLRDTNTMLQNQGLHATGIAEESTAFPNVTKAEGLNFQYKWNMGWMNDTLRYMKEDPVHRKYHHNLMTFGMMYQYSENYILPLSHDEVVHGKGSLLAKMPGDAWQKFANLRAYYGFMYGYPGKKLLFMGNEFAQGREWNFNESLDWHLLQEEHGGKWHKGVQDFVKKLNHIYQQNTPLYQLDQWAEGFEWLVADDSDNSVFVFERKDRDGNCLIVLSNFTPVVRENYRFGVNVAGEYDVILNSDDDAFCGSEIQLSGSLKTDEVESHGRTQSLSLTLPPLATVYLSCPKAKQVVRPQATPATPAATPKAKPIHKTKKKGR</sequence>
<evidence type="ECO:0000256" key="10">
    <source>
        <dbReference type="ARBA" id="ARBA00023056"/>
    </source>
</evidence>
<feature type="active site" description="Nucleophile" evidence="12">
    <location>
        <position position="1084"/>
    </location>
</feature>
<comment type="similarity">
    <text evidence="5 13">Belongs to the disproportionating enzyme family.</text>
</comment>
<keyword evidence="7 12" id="KW-0321">Glycogen metabolism</keyword>
<feature type="compositionally biased region" description="Low complexity" evidence="14">
    <location>
        <begin position="1414"/>
        <end position="1425"/>
    </location>
</feature>
<feature type="domain" description="Glycosyl hydrolase family 13 catalytic" evidence="15">
    <location>
        <begin position="926"/>
        <end position="1288"/>
    </location>
</feature>
<dbReference type="Proteomes" id="UP000254209">
    <property type="component" value="Unassembled WGS sequence"/>
</dbReference>
<dbReference type="InterPro" id="IPR013783">
    <property type="entry name" value="Ig-like_fold"/>
</dbReference>
<dbReference type="NCBIfam" id="TIGR00217">
    <property type="entry name" value="malQ"/>
    <property type="match status" value="1"/>
</dbReference>
<comment type="catalytic activity">
    <reaction evidence="1 13">
        <text>Transfers a segment of a (1-&gt;4)-alpha-D-glucan to a new position in an acceptor, which may be glucose or a (1-&gt;4)-alpha-D-glucan.</text>
        <dbReference type="EC" id="2.4.1.25"/>
    </reaction>
</comment>
<dbReference type="RefSeq" id="WP_084693536.1">
    <property type="nucleotide sequence ID" value="NZ_CP091519.2"/>
</dbReference>
<keyword evidence="11 12" id="KW-0119">Carbohydrate metabolism</keyword>
<evidence type="ECO:0000259" key="15">
    <source>
        <dbReference type="SMART" id="SM00642"/>
    </source>
</evidence>
<evidence type="ECO:0000313" key="16">
    <source>
        <dbReference type="EMBL" id="SSY70918.1"/>
    </source>
</evidence>
<dbReference type="FunFam" id="3.20.20.80:FF:000003">
    <property type="entry name" value="1,4-alpha-glucan branching enzyme GlgB"/>
    <property type="match status" value="1"/>
</dbReference>
<dbReference type="OrthoDB" id="9800174at2"/>
<dbReference type="InterPro" id="IPR006047">
    <property type="entry name" value="GH13_cat_dom"/>
</dbReference>
<evidence type="ECO:0000256" key="14">
    <source>
        <dbReference type="SAM" id="MobiDB-lite"/>
    </source>
</evidence>
<evidence type="ECO:0000256" key="3">
    <source>
        <dbReference type="ARBA" id="ARBA00002953"/>
    </source>
</evidence>
<dbReference type="Gene3D" id="2.60.40.1180">
    <property type="entry name" value="Golgi alpha-mannosidase II"/>
    <property type="match status" value="1"/>
</dbReference>
<protein>
    <recommendedName>
        <fullName evidence="12">1,4-alpha-glucan branching enzyme GlgB</fullName>
        <ecNumber evidence="12">2.4.1.18</ecNumber>
    </recommendedName>
    <alternativeName>
        <fullName evidence="12">1,4-alpha-D-glucan:1,4-alpha-D-glucan 6-glucosyl-transferase</fullName>
    </alternativeName>
    <alternativeName>
        <fullName evidence="12">Alpha-(1-&gt;4)-glucan branching enzyme</fullName>
    </alternativeName>
    <alternativeName>
        <fullName evidence="12">Glycogen branching enzyme</fullName>
        <shortName evidence="12">BE</shortName>
    </alternativeName>
</protein>
<dbReference type="NCBIfam" id="NF003811">
    <property type="entry name" value="PRK05402.1"/>
    <property type="match status" value="1"/>
</dbReference>
<dbReference type="PANTHER" id="PTHR43651:SF3">
    <property type="entry name" value="1,4-ALPHA-GLUCAN-BRANCHING ENZYME"/>
    <property type="match status" value="1"/>
</dbReference>
<gene>
    <name evidence="12 16" type="primary">glgB</name>
    <name evidence="16" type="ORF">NCTC10283_01039</name>
</gene>
<dbReference type="Pfam" id="PF02922">
    <property type="entry name" value="CBM_48"/>
    <property type="match status" value="1"/>
</dbReference>
<dbReference type="NCBIfam" id="TIGR01515">
    <property type="entry name" value="branching_enzym"/>
    <property type="match status" value="1"/>
</dbReference>
<dbReference type="Pfam" id="PF22019">
    <property type="entry name" value="GlgB_N"/>
    <property type="match status" value="1"/>
</dbReference>
<evidence type="ECO:0000256" key="9">
    <source>
        <dbReference type="ARBA" id="ARBA00022679"/>
    </source>
</evidence>
<dbReference type="PANTHER" id="PTHR43651">
    <property type="entry name" value="1,4-ALPHA-GLUCAN-BRANCHING ENZYME"/>
    <property type="match status" value="1"/>
</dbReference>
<dbReference type="STRING" id="1120980.GCA_000745955_01257"/>
<dbReference type="NCBIfam" id="NF008967">
    <property type="entry name" value="PRK12313.1"/>
    <property type="match status" value="1"/>
</dbReference>
<feature type="active site" description="Proton donor" evidence="12">
    <location>
        <position position="1137"/>
    </location>
</feature>
<dbReference type="CDD" id="cd02855">
    <property type="entry name" value="E_set_GBE_prok_N"/>
    <property type="match status" value="1"/>
</dbReference>
<dbReference type="FunFam" id="2.60.40.10:FF:000169">
    <property type="entry name" value="1,4-alpha-glucan branching enzyme GlgB"/>
    <property type="match status" value="1"/>
</dbReference>
<dbReference type="Pfam" id="PF02446">
    <property type="entry name" value="Glyco_hydro_77"/>
    <property type="match status" value="1"/>
</dbReference>
<dbReference type="Gene3D" id="2.60.40.10">
    <property type="entry name" value="Immunoglobulins"/>
    <property type="match status" value="1"/>
</dbReference>
<dbReference type="SMART" id="SM00642">
    <property type="entry name" value="Aamy"/>
    <property type="match status" value="1"/>
</dbReference>
<dbReference type="EMBL" id="UFSO01000002">
    <property type="protein sequence ID" value="SSY70918.1"/>
    <property type="molecule type" value="Genomic_DNA"/>
</dbReference>
<dbReference type="SUPFAM" id="SSF81296">
    <property type="entry name" value="E set domains"/>
    <property type="match status" value="2"/>
</dbReference>
<dbReference type="GO" id="GO:0005829">
    <property type="term" value="C:cytosol"/>
    <property type="evidence" value="ECO:0007669"/>
    <property type="project" value="TreeGrafter"/>
</dbReference>
<dbReference type="Pfam" id="PF02806">
    <property type="entry name" value="Alpha-amylase_C"/>
    <property type="match status" value="1"/>
</dbReference>
<dbReference type="Pfam" id="PF00128">
    <property type="entry name" value="Alpha-amylase"/>
    <property type="match status" value="1"/>
</dbReference>
<dbReference type="GO" id="GO:0005978">
    <property type="term" value="P:glycogen biosynthetic process"/>
    <property type="evidence" value="ECO:0007669"/>
    <property type="project" value="UniProtKB-UniRule"/>
</dbReference>
<evidence type="ECO:0000256" key="13">
    <source>
        <dbReference type="RuleBase" id="RU361207"/>
    </source>
</evidence>
<comment type="function">
    <text evidence="3 12">Catalyzes the formation of the alpha-1,6-glucosidic linkages in glycogen by scission of a 1,4-alpha-linked oligosaccharide from growing alpha-1,4-glucan chains and the subsequent attachment of the oligosaccharide to the alpha-1,6 position.</text>
</comment>
<name>A0A376BMN7_9NEIS</name>
<keyword evidence="9 12" id="KW-0808">Transferase</keyword>
<accession>A0A376BMN7</accession>
<dbReference type="InterPro" id="IPR003385">
    <property type="entry name" value="Glyco_hydro_77"/>
</dbReference>
<dbReference type="GO" id="GO:0004553">
    <property type="term" value="F:hydrolase activity, hydrolyzing O-glycosyl compounds"/>
    <property type="evidence" value="ECO:0007669"/>
    <property type="project" value="InterPro"/>
</dbReference>
<feature type="compositionally biased region" description="Basic residues" evidence="14">
    <location>
        <begin position="1426"/>
        <end position="1436"/>
    </location>
</feature>
<keyword evidence="17" id="KW-1185">Reference proteome</keyword>
<comment type="pathway">
    <text evidence="4 12">Glycan biosynthesis; glycogen biosynthesis.</text>
</comment>
<organism evidence="16 17">
    <name type="scientific">Alysiella crassa</name>
    <dbReference type="NCBI Taxonomy" id="153491"/>
    <lineage>
        <taxon>Bacteria</taxon>
        <taxon>Pseudomonadati</taxon>
        <taxon>Pseudomonadota</taxon>
        <taxon>Betaproteobacteria</taxon>
        <taxon>Neisseriales</taxon>
        <taxon>Neisseriaceae</taxon>
        <taxon>Alysiella</taxon>
    </lineage>
</organism>
<evidence type="ECO:0000256" key="7">
    <source>
        <dbReference type="ARBA" id="ARBA00022600"/>
    </source>
</evidence>
<dbReference type="InterPro" id="IPR014756">
    <property type="entry name" value="Ig_E-set"/>
</dbReference>
<evidence type="ECO:0000313" key="17">
    <source>
        <dbReference type="Proteomes" id="UP000254209"/>
    </source>
</evidence>
<evidence type="ECO:0000256" key="5">
    <source>
        <dbReference type="ARBA" id="ARBA00005684"/>
    </source>
</evidence>
<dbReference type="Gene3D" id="3.20.20.80">
    <property type="entry name" value="Glycosidases"/>
    <property type="match status" value="2"/>
</dbReference>
<evidence type="ECO:0000256" key="1">
    <source>
        <dbReference type="ARBA" id="ARBA00000439"/>
    </source>
</evidence>
<evidence type="ECO:0000256" key="12">
    <source>
        <dbReference type="HAMAP-Rule" id="MF_00685"/>
    </source>
</evidence>
<dbReference type="InterPro" id="IPR044143">
    <property type="entry name" value="GlgB_N_E_set_prok"/>
</dbReference>
<comment type="catalytic activity">
    <reaction evidence="2 12">
        <text>Transfers a segment of a (1-&gt;4)-alpha-D-glucan chain to a primary hydroxy group in a similar glucan chain.</text>
        <dbReference type="EC" id="2.4.1.18"/>
    </reaction>
</comment>
<dbReference type="FunFam" id="2.60.40.1180:FF:000002">
    <property type="entry name" value="1,4-alpha-glucan branching enzyme GlgB"/>
    <property type="match status" value="1"/>
</dbReference>